<dbReference type="Proteomes" id="UP000078113">
    <property type="component" value="Unassembled WGS sequence"/>
</dbReference>
<organism evidence="2 3">
    <name type="scientific">Tilletia walkeri</name>
    <dbReference type="NCBI Taxonomy" id="117179"/>
    <lineage>
        <taxon>Eukaryota</taxon>
        <taxon>Fungi</taxon>
        <taxon>Dikarya</taxon>
        <taxon>Basidiomycota</taxon>
        <taxon>Ustilaginomycotina</taxon>
        <taxon>Exobasidiomycetes</taxon>
        <taxon>Tilletiales</taxon>
        <taxon>Tilletiaceae</taxon>
        <taxon>Tilletia</taxon>
    </lineage>
</organism>
<name>A0A8X7NAG1_9BASI</name>
<comment type="caution">
    <text evidence="2">The sequence shown here is derived from an EMBL/GenBank/DDBJ whole genome shotgun (WGS) entry which is preliminary data.</text>
</comment>
<dbReference type="PROSITE" id="PS50181">
    <property type="entry name" value="FBOX"/>
    <property type="match status" value="1"/>
</dbReference>
<reference evidence="2" key="2">
    <citation type="journal article" date="2019" name="IMA Fungus">
        <title>Genome sequencing and comparison of five Tilletia species to identify candidate genes for the detection of regulated species infecting wheat.</title>
        <authorList>
            <person name="Nguyen H.D.T."/>
            <person name="Sultana T."/>
            <person name="Kesanakurti P."/>
            <person name="Hambleton S."/>
        </authorList>
    </citation>
    <scope>NUCLEOTIDE SEQUENCE</scope>
    <source>
        <strain evidence="2">DAOMC 236422</strain>
    </source>
</reference>
<sequence length="352" mass="38824">MSTSSQALTSAGASAAAPIDAQQVQGLSPDPLLSSVPSTAVATSPVSSFLTLPTELIKAILERCDDSTLLKLRQVCRTAKAMIDEDATLDQSPFRYRPSADLPLTEDEIDDIRRCERFWKEDEALFGEPDFYHFISVNPALKRLHWSSEDGWTEARLGSRLRAGDDPECAYNSVKWSAEGGLDFSFKLISRFKVEDVPWVLDELAMRPPVSSLKITIEFVGIHKPPVSMVIGRKGHGEERCSTTSSTEVGADVQEDVPQPVLVKDVIGALADLARRCELLFPRDNPYRGDQDERIPLLLKYPPSIQATSENVFGLVFDHADTSGLPSLQGLSNLFENVNVVDFINSLMMNNP</sequence>
<keyword evidence="3" id="KW-1185">Reference proteome</keyword>
<feature type="domain" description="F-box" evidence="1">
    <location>
        <begin position="46"/>
        <end position="92"/>
    </location>
</feature>
<accession>A0A8X7NAG1</accession>
<evidence type="ECO:0000313" key="3">
    <source>
        <dbReference type="Proteomes" id="UP000078113"/>
    </source>
</evidence>
<protein>
    <recommendedName>
        <fullName evidence="1">F-box domain-containing protein</fullName>
    </recommendedName>
</protein>
<evidence type="ECO:0000259" key="1">
    <source>
        <dbReference type="PROSITE" id="PS50181"/>
    </source>
</evidence>
<dbReference type="InterPro" id="IPR001810">
    <property type="entry name" value="F-box_dom"/>
</dbReference>
<gene>
    <name evidence="2" type="ORF">A4X09_0g3546</name>
</gene>
<reference evidence="2" key="1">
    <citation type="submission" date="2016-04" db="EMBL/GenBank/DDBJ databases">
        <authorList>
            <person name="Nguyen H.D."/>
            <person name="Samba Siva P."/>
            <person name="Cullis J."/>
            <person name="Levesque C.A."/>
            <person name="Hambleton S."/>
        </authorList>
    </citation>
    <scope>NUCLEOTIDE SEQUENCE</scope>
    <source>
        <strain evidence="2">DAOMC 236422</strain>
    </source>
</reference>
<evidence type="ECO:0000313" key="2">
    <source>
        <dbReference type="EMBL" id="KAE8268790.1"/>
    </source>
</evidence>
<dbReference type="SMART" id="SM00256">
    <property type="entry name" value="FBOX"/>
    <property type="match status" value="1"/>
</dbReference>
<dbReference type="EMBL" id="LWDG02000128">
    <property type="protein sequence ID" value="KAE8268790.1"/>
    <property type="molecule type" value="Genomic_DNA"/>
</dbReference>
<dbReference type="AlphaFoldDB" id="A0A8X7NAG1"/>
<proteinExistence type="predicted"/>
<dbReference type="Pfam" id="PF00646">
    <property type="entry name" value="F-box"/>
    <property type="match status" value="1"/>
</dbReference>
<dbReference type="InterPro" id="IPR036047">
    <property type="entry name" value="F-box-like_dom_sf"/>
</dbReference>
<dbReference type="SUPFAM" id="SSF81383">
    <property type="entry name" value="F-box domain"/>
    <property type="match status" value="1"/>
</dbReference>